<name>A0ABS0AXZ3_9BACT</name>
<dbReference type="PROSITE" id="PS51664">
    <property type="entry name" value="YCAO"/>
    <property type="match status" value="1"/>
</dbReference>
<reference evidence="2 3" key="1">
    <citation type="submission" date="2020-01" db="EMBL/GenBank/DDBJ databases">
        <title>Draft genome sequence of Cand. Neptunochlamydia vexilliferae K9.</title>
        <authorList>
            <person name="Schulz F."/>
            <person name="Koestlbacher S."/>
            <person name="Wascher F."/>
            <person name="Pizzetti I."/>
            <person name="Horn M."/>
        </authorList>
    </citation>
    <scope>NUCLEOTIDE SEQUENCE [LARGE SCALE GENOMIC DNA]</scope>
    <source>
        <strain evidence="2 3">K9</strain>
    </source>
</reference>
<proteinExistence type="predicted"/>
<dbReference type="Proteomes" id="UP001194714">
    <property type="component" value="Unassembled WGS sequence"/>
</dbReference>
<evidence type="ECO:0000313" key="3">
    <source>
        <dbReference type="Proteomes" id="UP001194714"/>
    </source>
</evidence>
<evidence type="ECO:0000313" key="2">
    <source>
        <dbReference type="EMBL" id="MBF5059003.1"/>
    </source>
</evidence>
<sequence>MRIAEVAKYLVDPKFGVIKHSGPMALEVGAPPLFSYFAYSSNTKPLTGWKNFGETGGVAPDRPIALAKALGEAVERYCSAIYRKKDLPLTSVRKASFKCASPELWDLYTEEQFEQESFPFVPFNEDTIVRWTPAFDLVKGFMIYIPAQSVYVPYYAFSQEDPERLLGQSISTGLACHETFIKGAISGICEVVERDALMITWQAGISPPKIDLTTIPQHLKNLVKISKGLTGMIDIFDITLDNGIPTFLSAYRSSLKTETAFCMAAATAPAPEEALRKSLEELVHTRRYSQILFQTHPPLSQETIETKNIRSKEEHLRFWADHGNMDKASFLFQSEVCRSFCDVPSIATGQDHKDLIALVKAISKTGHTVFIADITSPDIQNLGLYVIRAVIPGYQPLQMGHSYRALGGSRLWTVPQKMGYRGIKKETGDIDLPHPYP</sequence>
<comment type="caution">
    <text evidence="2">The sequence shown here is derived from an EMBL/GenBank/DDBJ whole genome shotgun (WGS) entry which is preliminary data.</text>
</comment>
<dbReference type="PANTHER" id="PTHR37809:SF1">
    <property type="entry name" value="RIBOSOMAL PROTEIN S12 METHYLTHIOTRANSFERASE ACCESSORY FACTOR YCAO"/>
    <property type="match status" value="1"/>
</dbReference>
<organism evidence="2 3">
    <name type="scientific">Candidatus Neptunichlamydia vexilliferae</name>
    <dbReference type="NCBI Taxonomy" id="1651774"/>
    <lineage>
        <taxon>Bacteria</taxon>
        <taxon>Pseudomonadati</taxon>
        <taxon>Chlamydiota</taxon>
        <taxon>Chlamydiia</taxon>
        <taxon>Parachlamydiales</taxon>
        <taxon>Simkaniaceae</taxon>
        <taxon>Candidatus Neptunichlamydia</taxon>
    </lineage>
</organism>
<dbReference type="PANTHER" id="PTHR37809">
    <property type="entry name" value="RIBOSOMAL PROTEIN S12 METHYLTHIOTRANSFERASE ACCESSORY FACTOR YCAO"/>
    <property type="match status" value="1"/>
</dbReference>
<dbReference type="EMBL" id="JAAEJV010000008">
    <property type="protein sequence ID" value="MBF5059003.1"/>
    <property type="molecule type" value="Genomic_DNA"/>
</dbReference>
<dbReference type="NCBIfam" id="TIGR03604">
    <property type="entry name" value="TOMM_cyclo_SagD"/>
    <property type="match status" value="1"/>
</dbReference>
<dbReference type="Gene3D" id="3.30.1330.230">
    <property type="match status" value="1"/>
</dbReference>
<dbReference type="InterPro" id="IPR003776">
    <property type="entry name" value="YcaO-like_dom"/>
</dbReference>
<dbReference type="Pfam" id="PF02624">
    <property type="entry name" value="YcaO"/>
    <property type="match status" value="1"/>
</dbReference>
<dbReference type="Gene3D" id="3.30.40.250">
    <property type="match status" value="1"/>
</dbReference>
<evidence type="ECO:0000259" key="1">
    <source>
        <dbReference type="PROSITE" id="PS51664"/>
    </source>
</evidence>
<protein>
    <recommendedName>
        <fullName evidence="1">YcaO domain-containing protein</fullName>
    </recommendedName>
</protein>
<gene>
    <name evidence="2" type="ORF">NEPTK9_000506</name>
</gene>
<accession>A0ABS0AXZ3</accession>
<dbReference type="InterPro" id="IPR027624">
    <property type="entry name" value="TOMM_cyclo_SagD"/>
</dbReference>
<keyword evidence="3" id="KW-1185">Reference proteome</keyword>
<feature type="domain" description="YcaO" evidence="1">
    <location>
        <begin position="57"/>
        <end position="437"/>
    </location>
</feature>
<dbReference type="Gene3D" id="3.30.160.660">
    <property type="match status" value="1"/>
</dbReference>